<feature type="compositionally biased region" description="Low complexity" evidence="1">
    <location>
        <begin position="43"/>
        <end position="56"/>
    </location>
</feature>
<evidence type="ECO:0000313" key="2">
    <source>
        <dbReference type="EMBL" id="KAK2082331.1"/>
    </source>
</evidence>
<protein>
    <submittedName>
        <fullName evidence="2">Uncharacterized protein</fullName>
    </submittedName>
</protein>
<organism evidence="2 3">
    <name type="scientific">Saguinus oedipus</name>
    <name type="common">Cotton-top tamarin</name>
    <name type="synonym">Oedipomidas oedipus</name>
    <dbReference type="NCBI Taxonomy" id="9490"/>
    <lineage>
        <taxon>Eukaryota</taxon>
        <taxon>Metazoa</taxon>
        <taxon>Chordata</taxon>
        <taxon>Craniata</taxon>
        <taxon>Vertebrata</taxon>
        <taxon>Euteleostomi</taxon>
        <taxon>Mammalia</taxon>
        <taxon>Eutheria</taxon>
        <taxon>Euarchontoglires</taxon>
        <taxon>Primates</taxon>
        <taxon>Haplorrhini</taxon>
        <taxon>Platyrrhini</taxon>
        <taxon>Cebidae</taxon>
        <taxon>Callitrichinae</taxon>
        <taxon>Saguinus</taxon>
    </lineage>
</organism>
<name>A0ABQ9TC69_SAGOE</name>
<gene>
    <name evidence="2" type="ORF">P7K49_039789</name>
</gene>
<sequence length="111" mass="12095">MSEATDAVRMKRSGMNAVSFLHLVLFAPKCLLLTPWSLRPEQAGPRPLHLPPAAAAGGHGEPRDGQRCGPQRGRHGPLQTCVLGYTSDEEAFRLAAFQGKELQLLCFHGYT</sequence>
<reference evidence="2 3" key="1">
    <citation type="submission" date="2023-05" db="EMBL/GenBank/DDBJ databases">
        <title>B98-5 Cell Line De Novo Hybrid Assembly: An Optical Mapping Approach.</title>
        <authorList>
            <person name="Kananen K."/>
            <person name="Auerbach J.A."/>
            <person name="Kautto E."/>
            <person name="Blachly J.S."/>
        </authorList>
    </citation>
    <scope>NUCLEOTIDE SEQUENCE [LARGE SCALE GENOMIC DNA]</scope>
    <source>
        <strain evidence="2">B95-8</strain>
        <tissue evidence="2">Cell line</tissue>
    </source>
</reference>
<proteinExistence type="predicted"/>
<comment type="caution">
    <text evidence="2">The sequence shown here is derived from an EMBL/GenBank/DDBJ whole genome shotgun (WGS) entry which is preliminary data.</text>
</comment>
<feature type="non-terminal residue" evidence="2">
    <location>
        <position position="1"/>
    </location>
</feature>
<keyword evidence="3" id="KW-1185">Reference proteome</keyword>
<evidence type="ECO:0000256" key="1">
    <source>
        <dbReference type="SAM" id="MobiDB-lite"/>
    </source>
</evidence>
<dbReference type="Proteomes" id="UP001266305">
    <property type="component" value="Unassembled WGS sequence"/>
</dbReference>
<accession>A0ABQ9TC69</accession>
<dbReference type="EMBL" id="JASSZA010000040">
    <property type="protein sequence ID" value="KAK2082331.1"/>
    <property type="molecule type" value="Genomic_DNA"/>
</dbReference>
<feature type="region of interest" description="Disordered" evidence="1">
    <location>
        <begin position="42"/>
        <end position="73"/>
    </location>
</feature>
<evidence type="ECO:0000313" key="3">
    <source>
        <dbReference type="Proteomes" id="UP001266305"/>
    </source>
</evidence>